<evidence type="ECO:0000313" key="2">
    <source>
        <dbReference type="Proteomes" id="UP001164539"/>
    </source>
</evidence>
<proteinExistence type="predicted"/>
<keyword evidence="2" id="KW-1185">Reference proteome</keyword>
<protein>
    <submittedName>
        <fullName evidence="1">Sister chromatid cohesion PDS5 B-B</fullName>
    </submittedName>
</protein>
<sequence>MAANDRELERQLLDAGNRILEPPEEVDELLPLLDRVETCLSRVEQSPSQSMQNALSPSQRALVADKLLRHEDVDVKVAVASCISEITRITAPDAPYDDEQMKEIFQLIVSSFENLADQASRSYTKRTSILETVAKVRSCVVMLDLECDALILEMFQHFLNSIRDDHPENVFSSMETIMNLVLEESEEIPLELLSPILAHVKRDTEDVLPVARRLAEKVLETCAAKLKPCLLQAVKSSGISLDDYTEVVASICQEPSGDDEQNDVHVSNEQTTDENESKSPKEPLDEAPQVDTETATEAEAASTEQVEAASLNERSLKSVVNNGISQCGKDDSLAGPSLLKKQEHGDTTDQSKSVDTLSNAEPDNPDVDESAEDKSEQSTKRRGKKPNSSIKLAEPSDSSQIDGEKENEGTLDHKTDSKVVANSSHEEPATEGAVCSENEKETVIEITSPKATEGESIEVPPSPSGSIPNEIRAQRPARSKKKESLLKQATASADDASKKASEGTSDSEAKPHKRAGKQVLSESANEDKASTIDTLRKESGASSDSEAKPVKQSSKKVDSSSNNGDGSSLKQSHDKRKREKSISGKDATRSSTKEDKDTVSSPKAAAKSIKGEQHVEETPKTNSKRKRAPGKEKASDAEELRENLVGSKVKVWWPKDRMFYEGVIDSFDPVKKKHKVCYNDGDEEILNLKREKWELLGGDSDSDEGEAADHQSPDTSSEMPLKKKVKTSSEQSSKQKKGGGASSSKSRVADSKSGRKFKDEIKVDGKSKDGSKTSTKSENDSVSKTKDHASKSSGKSVDAASKSASKSKNDASDTSRSGKSKEGGSGMPKTSSKSKQETPKTSKSKQETPKVSSNAKGKSPKSVGKSNANGTGKSKASSIKVKEDEDMKDSTDSTKVAESTKGKSSSPSKTPGSEAKSGKKRRRGSKV</sequence>
<gene>
    <name evidence="1" type="ORF">OWV82_017853</name>
</gene>
<dbReference type="EMBL" id="CM051403">
    <property type="protein sequence ID" value="KAJ4707792.1"/>
    <property type="molecule type" value="Genomic_DNA"/>
</dbReference>
<comment type="caution">
    <text evidence="1">The sequence shown here is derived from an EMBL/GenBank/DDBJ whole genome shotgun (WGS) entry which is preliminary data.</text>
</comment>
<accession>A0ACC1X8W2</accession>
<name>A0ACC1X8W2_MELAZ</name>
<evidence type="ECO:0000313" key="1">
    <source>
        <dbReference type="EMBL" id="KAJ4707792.1"/>
    </source>
</evidence>
<dbReference type="Proteomes" id="UP001164539">
    <property type="component" value="Chromosome 10"/>
</dbReference>
<organism evidence="1 2">
    <name type="scientific">Melia azedarach</name>
    <name type="common">Chinaberry tree</name>
    <dbReference type="NCBI Taxonomy" id="155640"/>
    <lineage>
        <taxon>Eukaryota</taxon>
        <taxon>Viridiplantae</taxon>
        <taxon>Streptophyta</taxon>
        <taxon>Embryophyta</taxon>
        <taxon>Tracheophyta</taxon>
        <taxon>Spermatophyta</taxon>
        <taxon>Magnoliopsida</taxon>
        <taxon>eudicotyledons</taxon>
        <taxon>Gunneridae</taxon>
        <taxon>Pentapetalae</taxon>
        <taxon>rosids</taxon>
        <taxon>malvids</taxon>
        <taxon>Sapindales</taxon>
        <taxon>Meliaceae</taxon>
        <taxon>Melia</taxon>
    </lineage>
</organism>
<reference evidence="1 2" key="1">
    <citation type="journal article" date="2023" name="Science">
        <title>Complex scaffold remodeling in plant triterpene biosynthesis.</title>
        <authorList>
            <person name="De La Pena R."/>
            <person name="Hodgson H."/>
            <person name="Liu J.C."/>
            <person name="Stephenson M.J."/>
            <person name="Martin A.C."/>
            <person name="Owen C."/>
            <person name="Harkess A."/>
            <person name="Leebens-Mack J."/>
            <person name="Jimenez L.E."/>
            <person name="Osbourn A."/>
            <person name="Sattely E.S."/>
        </authorList>
    </citation>
    <scope>NUCLEOTIDE SEQUENCE [LARGE SCALE GENOMIC DNA]</scope>
    <source>
        <strain evidence="2">cv. JPN11</strain>
        <tissue evidence="1">Leaf</tissue>
    </source>
</reference>